<sequence>MKNYFYFIYLRGKTLTPHNLIYKYFNTAKIYFPGQPLFQSKFDHLILIMKLFKAFCALYLREYDILKNI</sequence>
<evidence type="ECO:0000313" key="2">
    <source>
        <dbReference type="Proteomes" id="UP000276133"/>
    </source>
</evidence>
<keyword evidence="2" id="KW-1185">Reference proteome</keyword>
<evidence type="ECO:0000313" key="1">
    <source>
        <dbReference type="EMBL" id="RMZ96922.1"/>
    </source>
</evidence>
<accession>A0A3M7PCY2</accession>
<comment type="caution">
    <text evidence="1">The sequence shown here is derived from an EMBL/GenBank/DDBJ whole genome shotgun (WGS) entry which is preliminary data.</text>
</comment>
<dbReference type="AlphaFoldDB" id="A0A3M7PCY2"/>
<name>A0A3M7PCY2_BRAPC</name>
<protein>
    <submittedName>
        <fullName evidence="1">Uncharacterized protein</fullName>
    </submittedName>
</protein>
<dbReference type="Proteomes" id="UP000276133">
    <property type="component" value="Unassembled WGS sequence"/>
</dbReference>
<organism evidence="1 2">
    <name type="scientific">Brachionus plicatilis</name>
    <name type="common">Marine rotifer</name>
    <name type="synonym">Brachionus muelleri</name>
    <dbReference type="NCBI Taxonomy" id="10195"/>
    <lineage>
        <taxon>Eukaryota</taxon>
        <taxon>Metazoa</taxon>
        <taxon>Spiralia</taxon>
        <taxon>Gnathifera</taxon>
        <taxon>Rotifera</taxon>
        <taxon>Eurotatoria</taxon>
        <taxon>Monogononta</taxon>
        <taxon>Pseudotrocha</taxon>
        <taxon>Ploima</taxon>
        <taxon>Brachionidae</taxon>
        <taxon>Brachionus</taxon>
    </lineage>
</organism>
<proteinExistence type="predicted"/>
<reference evidence="1 2" key="1">
    <citation type="journal article" date="2018" name="Sci. Rep.">
        <title>Genomic signatures of local adaptation to the degree of environmental predictability in rotifers.</title>
        <authorList>
            <person name="Franch-Gras L."/>
            <person name="Hahn C."/>
            <person name="Garcia-Roger E.M."/>
            <person name="Carmona M.J."/>
            <person name="Serra M."/>
            <person name="Gomez A."/>
        </authorList>
    </citation>
    <scope>NUCLEOTIDE SEQUENCE [LARGE SCALE GENOMIC DNA]</scope>
    <source>
        <strain evidence="1">HYR1</strain>
    </source>
</reference>
<dbReference type="EMBL" id="REGN01011776">
    <property type="protein sequence ID" value="RMZ96922.1"/>
    <property type="molecule type" value="Genomic_DNA"/>
</dbReference>
<gene>
    <name evidence="1" type="ORF">BpHYR1_024385</name>
</gene>